<evidence type="ECO:0000313" key="15">
    <source>
        <dbReference type="EMBL" id="GGA71902.1"/>
    </source>
</evidence>
<dbReference type="InterPro" id="IPR018136">
    <property type="entry name" value="Aconitase_4Fe-4S_BS"/>
</dbReference>
<dbReference type="PRINTS" id="PR00415">
    <property type="entry name" value="ACONITASE"/>
</dbReference>
<evidence type="ECO:0000256" key="12">
    <source>
        <dbReference type="ARBA" id="ARBA00031977"/>
    </source>
</evidence>
<sequence length="864" mass="93391">MGCFSQVGVLSMETVNLAAAAGPDLKRLPYVLRILLENVCRNEPDSSYRDSILAWLEGRTSTEEIAFRPSRLLMHDTTCGPALADIAGMRHSLAEAGYDPTLLNPQVPINVSVDHSIGVDSFGARDSMLVNMRREQERNEERFRFMKWAQANLTNVTIHPPGTGIMHTFNLEQLATVVTERDGWLFPDTLIGTDSHTPMINGLGVLAWGVGGLEAEGVMFGLPVMMRIPDVIGIRLTGALPEGVMATDLALRVTHELRARGIDNPFVEFFGPGVSTLTVGQRAVVANMAPEMGSQTAYFPIDEQAVAYLKATGRSTDHVARVEEYARSNGLWFEPDLEPVYTEVLPLDLSTVAVSIAGPQRPQDLIRPADAGRSLEPLLKKRGELTRAEGEPAISDGDVAIAAITSCTNTSDIRLNIAAGLLAKKANQLGLKPKSWVKTSFSPGSPAAARYLGRAGLIDDLEALGFGIVGFGCMTCIGNSGPLLEPVTQAIQDHGVLPVAVLSGNRNFPGRVHPLLSAGFLASPPLVIAYAIAGTVNVDIQNDRLGTTADGRDVYLRDIWPTAQEIEEAYQRGAVAADYPEAFAEATDSKLWQSVATPEGPLYPFEESSTYLRKPSFATFGAQRSWQSFAAHPVLVLGDDITTDQISPAGAIPAKSEAGRYLIERGEDPNDLNVYSSRRGNLEVMVRGLFTNRSVVNHIAPDVAAGDCVDPATGEHLPLYRLGQRLRERGEAGVILAGERYGAGSSRDWAAKGTALINVSAVIAKSFERIHRTNLIGMGILPLKMPADLEPSQLELRPGDLVEIDFGQDTLKPRRTVTVHLRYRDRAPFSFDTVAQVETLLETQLLENGGIIPFILNRAANAAA</sequence>
<keyword evidence="6" id="KW-0004">4Fe-4S</keyword>
<keyword evidence="7" id="KW-0479">Metal-binding</keyword>
<dbReference type="InterPro" id="IPR015928">
    <property type="entry name" value="Aconitase/3IPM_dehydase_swvl"/>
</dbReference>
<dbReference type="InterPro" id="IPR001030">
    <property type="entry name" value="Acoase/IPM_deHydtase_lsu_aba"/>
</dbReference>
<evidence type="ECO:0000256" key="9">
    <source>
        <dbReference type="ARBA" id="ARBA00023014"/>
    </source>
</evidence>
<dbReference type="PROSITE" id="PS00450">
    <property type="entry name" value="ACONITASE_1"/>
    <property type="match status" value="1"/>
</dbReference>
<protein>
    <recommendedName>
        <fullName evidence="5">Aconitate hydratase A</fullName>
        <ecNumber evidence="4">4.2.1.3</ecNumber>
    </recommendedName>
    <alternativeName>
        <fullName evidence="12">Iron-responsive protein-like</fullName>
    </alternativeName>
    <alternativeName>
        <fullName evidence="11">RNA-binding protein</fullName>
    </alternativeName>
</protein>
<comment type="pathway">
    <text evidence="2">Carbohydrate metabolism; tricarboxylic acid cycle; isocitrate from oxaloacetate: step 2/2.</text>
</comment>
<dbReference type="InterPro" id="IPR036008">
    <property type="entry name" value="Aconitase_4Fe-4S_dom"/>
</dbReference>
<evidence type="ECO:0000256" key="1">
    <source>
        <dbReference type="ARBA" id="ARBA00001966"/>
    </source>
</evidence>
<dbReference type="NCBIfam" id="NF006757">
    <property type="entry name" value="PRK09277.1"/>
    <property type="match status" value="1"/>
</dbReference>
<dbReference type="InterPro" id="IPR006249">
    <property type="entry name" value="Aconitase/IRP2"/>
</dbReference>
<evidence type="ECO:0000259" key="13">
    <source>
        <dbReference type="Pfam" id="PF00330"/>
    </source>
</evidence>
<dbReference type="Gene3D" id="3.30.499.10">
    <property type="entry name" value="Aconitase, domain 3"/>
    <property type="match status" value="2"/>
</dbReference>
<dbReference type="GO" id="GO:0003994">
    <property type="term" value="F:aconitate hydratase activity"/>
    <property type="evidence" value="ECO:0007669"/>
    <property type="project" value="UniProtKB-EC"/>
</dbReference>
<evidence type="ECO:0000256" key="4">
    <source>
        <dbReference type="ARBA" id="ARBA00012926"/>
    </source>
</evidence>
<dbReference type="Pfam" id="PF00694">
    <property type="entry name" value="Aconitase_C"/>
    <property type="match status" value="1"/>
</dbReference>
<dbReference type="EMBL" id="BMIF01000008">
    <property type="protein sequence ID" value="GGA71902.1"/>
    <property type="molecule type" value="Genomic_DNA"/>
</dbReference>
<keyword evidence="16" id="KW-1185">Reference proteome</keyword>
<keyword evidence="8" id="KW-0408">Iron</keyword>
<dbReference type="GO" id="GO:0051539">
    <property type="term" value="F:4 iron, 4 sulfur cluster binding"/>
    <property type="evidence" value="ECO:0007669"/>
    <property type="project" value="UniProtKB-KW"/>
</dbReference>
<dbReference type="EC" id="4.2.1.3" evidence="4"/>
<dbReference type="SUPFAM" id="SSF53732">
    <property type="entry name" value="Aconitase iron-sulfur domain"/>
    <property type="match status" value="1"/>
</dbReference>
<evidence type="ECO:0000256" key="5">
    <source>
        <dbReference type="ARBA" id="ARBA00019378"/>
    </source>
</evidence>
<evidence type="ECO:0000256" key="7">
    <source>
        <dbReference type="ARBA" id="ARBA00022723"/>
    </source>
</evidence>
<dbReference type="PANTHER" id="PTHR11670">
    <property type="entry name" value="ACONITASE/IRON-RESPONSIVE ELEMENT FAMILY MEMBER"/>
    <property type="match status" value="1"/>
</dbReference>
<accession>A0A916RX93</accession>
<feature type="domain" description="Aconitase/3-isopropylmalate dehydratase large subunit alpha/beta/alpha" evidence="13">
    <location>
        <begin position="62"/>
        <end position="534"/>
    </location>
</feature>
<evidence type="ECO:0000256" key="3">
    <source>
        <dbReference type="ARBA" id="ARBA00007185"/>
    </source>
</evidence>
<name>A0A916RX93_9HYPH</name>
<comment type="similarity">
    <text evidence="3">Belongs to the aconitase/IPM isomerase family.</text>
</comment>
<keyword evidence="9" id="KW-0411">Iron-sulfur</keyword>
<dbReference type="Pfam" id="PF00330">
    <property type="entry name" value="Aconitase"/>
    <property type="match status" value="1"/>
</dbReference>
<evidence type="ECO:0000313" key="16">
    <source>
        <dbReference type="Proteomes" id="UP000636264"/>
    </source>
</evidence>
<proteinExistence type="inferred from homology"/>
<reference evidence="15" key="2">
    <citation type="submission" date="2020-09" db="EMBL/GenBank/DDBJ databases">
        <authorList>
            <person name="Sun Q."/>
            <person name="Zhou Y."/>
        </authorList>
    </citation>
    <scope>NUCLEOTIDE SEQUENCE</scope>
    <source>
        <strain evidence="15">CGMCC 1.15320</strain>
    </source>
</reference>
<dbReference type="AlphaFoldDB" id="A0A916RX93"/>
<dbReference type="SUPFAM" id="SSF52016">
    <property type="entry name" value="LeuD/IlvD-like"/>
    <property type="match status" value="1"/>
</dbReference>
<evidence type="ECO:0000256" key="11">
    <source>
        <dbReference type="ARBA" id="ARBA00031081"/>
    </source>
</evidence>
<comment type="catalytic activity">
    <reaction evidence="10">
        <text>citrate = D-threo-isocitrate</text>
        <dbReference type="Rhea" id="RHEA:10336"/>
        <dbReference type="ChEBI" id="CHEBI:15562"/>
        <dbReference type="ChEBI" id="CHEBI:16947"/>
        <dbReference type="EC" id="4.2.1.3"/>
    </reaction>
</comment>
<dbReference type="PROSITE" id="PS01244">
    <property type="entry name" value="ACONITASE_2"/>
    <property type="match status" value="1"/>
</dbReference>
<organism evidence="15 16">
    <name type="scientific">Nitratireductor aestuarii</name>
    <dbReference type="NCBI Taxonomy" id="1735103"/>
    <lineage>
        <taxon>Bacteria</taxon>
        <taxon>Pseudomonadati</taxon>
        <taxon>Pseudomonadota</taxon>
        <taxon>Alphaproteobacteria</taxon>
        <taxon>Hyphomicrobiales</taxon>
        <taxon>Phyllobacteriaceae</taxon>
        <taxon>Nitratireductor</taxon>
    </lineage>
</organism>
<comment type="cofactor">
    <cofactor evidence="1">
        <name>[4Fe-4S] cluster</name>
        <dbReference type="ChEBI" id="CHEBI:49883"/>
    </cofactor>
</comment>
<feature type="domain" description="Aconitase A/isopropylmalate dehydratase small subunit swivel" evidence="14">
    <location>
        <begin position="660"/>
        <end position="787"/>
    </location>
</feature>
<dbReference type="Gene3D" id="6.10.190.10">
    <property type="match status" value="1"/>
</dbReference>
<gene>
    <name evidence="15" type="ORF">GCM10011385_27180</name>
</gene>
<evidence type="ECO:0000256" key="2">
    <source>
        <dbReference type="ARBA" id="ARBA00004717"/>
    </source>
</evidence>
<dbReference type="InterPro" id="IPR015931">
    <property type="entry name" value="Acnase/IPM_dHydase_lsu_aba_1/3"/>
</dbReference>
<evidence type="ECO:0000256" key="8">
    <source>
        <dbReference type="ARBA" id="ARBA00023004"/>
    </source>
</evidence>
<dbReference type="Gene3D" id="3.20.19.10">
    <property type="entry name" value="Aconitase, domain 4"/>
    <property type="match status" value="1"/>
</dbReference>
<dbReference type="InterPro" id="IPR000573">
    <property type="entry name" value="AconitaseA/IPMdHydase_ssu_swvl"/>
</dbReference>
<comment type="caution">
    <text evidence="15">The sequence shown here is derived from an EMBL/GenBank/DDBJ whole genome shotgun (WGS) entry which is preliminary data.</text>
</comment>
<reference evidence="15" key="1">
    <citation type="journal article" date="2014" name="Int. J. Syst. Evol. Microbiol.">
        <title>Complete genome sequence of Corynebacterium casei LMG S-19264T (=DSM 44701T), isolated from a smear-ripened cheese.</title>
        <authorList>
            <consortium name="US DOE Joint Genome Institute (JGI-PGF)"/>
            <person name="Walter F."/>
            <person name="Albersmeier A."/>
            <person name="Kalinowski J."/>
            <person name="Ruckert C."/>
        </authorList>
    </citation>
    <scope>NUCLEOTIDE SEQUENCE</scope>
    <source>
        <strain evidence="15">CGMCC 1.15320</strain>
    </source>
</reference>
<dbReference type="GO" id="GO:0046872">
    <property type="term" value="F:metal ion binding"/>
    <property type="evidence" value="ECO:0007669"/>
    <property type="project" value="UniProtKB-KW"/>
</dbReference>
<dbReference type="Proteomes" id="UP000636264">
    <property type="component" value="Unassembled WGS sequence"/>
</dbReference>
<dbReference type="NCBIfam" id="NF009520">
    <property type="entry name" value="PRK12881.1"/>
    <property type="match status" value="1"/>
</dbReference>
<evidence type="ECO:0000259" key="14">
    <source>
        <dbReference type="Pfam" id="PF00694"/>
    </source>
</evidence>
<evidence type="ECO:0000256" key="6">
    <source>
        <dbReference type="ARBA" id="ARBA00022485"/>
    </source>
</evidence>
<evidence type="ECO:0000256" key="10">
    <source>
        <dbReference type="ARBA" id="ARBA00023501"/>
    </source>
</evidence>